<dbReference type="InterPro" id="IPR006680">
    <property type="entry name" value="Amidohydro-rel"/>
</dbReference>
<organism evidence="2 3">
    <name type="scientific">Sinocyclocheilus grahami</name>
    <name type="common">Dianchi golden-line fish</name>
    <name type="synonym">Barbus grahami</name>
    <dbReference type="NCBI Taxonomy" id="75366"/>
    <lineage>
        <taxon>Eukaryota</taxon>
        <taxon>Metazoa</taxon>
        <taxon>Chordata</taxon>
        <taxon>Craniata</taxon>
        <taxon>Vertebrata</taxon>
        <taxon>Euteleostomi</taxon>
        <taxon>Actinopterygii</taxon>
        <taxon>Neopterygii</taxon>
        <taxon>Teleostei</taxon>
        <taxon>Ostariophysi</taxon>
        <taxon>Cypriniformes</taxon>
        <taxon>Cyprinidae</taxon>
        <taxon>Cyprininae</taxon>
        <taxon>Sinocyclocheilus</taxon>
    </lineage>
</organism>
<dbReference type="InterPro" id="IPR032466">
    <property type="entry name" value="Metal_Hydrolase"/>
</dbReference>
<reference evidence="2" key="1">
    <citation type="submission" date="2025-08" db="UniProtKB">
        <authorList>
            <consortium name="Ensembl"/>
        </authorList>
    </citation>
    <scope>IDENTIFICATION</scope>
</reference>
<dbReference type="InterPro" id="IPR050138">
    <property type="entry name" value="DHOase/Allantoinase_Hydrolase"/>
</dbReference>
<dbReference type="SUPFAM" id="SSF51556">
    <property type="entry name" value="Metallo-dependent hydrolases"/>
    <property type="match status" value="1"/>
</dbReference>
<keyword evidence="3" id="KW-1185">Reference proteome</keyword>
<dbReference type="InParanoid" id="A0A672K3G0"/>
<feature type="domain" description="Amidohydrolase-related" evidence="1">
    <location>
        <begin position="57"/>
        <end position="166"/>
    </location>
</feature>
<evidence type="ECO:0000259" key="1">
    <source>
        <dbReference type="Pfam" id="PF01979"/>
    </source>
</evidence>
<protein>
    <submittedName>
        <fullName evidence="2">Zgc:103559</fullName>
    </submittedName>
</protein>
<reference evidence="2" key="2">
    <citation type="submission" date="2025-09" db="UniProtKB">
        <authorList>
            <consortium name="Ensembl"/>
        </authorList>
    </citation>
    <scope>IDENTIFICATION</scope>
</reference>
<dbReference type="GO" id="GO:0004038">
    <property type="term" value="F:allantoinase activity"/>
    <property type="evidence" value="ECO:0007669"/>
    <property type="project" value="TreeGrafter"/>
</dbReference>
<proteinExistence type="predicted"/>
<dbReference type="Ensembl" id="ENSSGRT00000005840.1">
    <property type="protein sequence ID" value="ENSSGRP00000005389.1"/>
    <property type="gene ID" value="ENSSGRG00000003492.1"/>
</dbReference>
<dbReference type="GO" id="GO:0005737">
    <property type="term" value="C:cytoplasm"/>
    <property type="evidence" value="ECO:0007669"/>
    <property type="project" value="TreeGrafter"/>
</dbReference>
<evidence type="ECO:0000313" key="3">
    <source>
        <dbReference type="Proteomes" id="UP000472262"/>
    </source>
</evidence>
<dbReference type="PANTHER" id="PTHR43668:SF2">
    <property type="entry name" value="ALLANTOINASE"/>
    <property type="match status" value="1"/>
</dbReference>
<dbReference type="Gene3D" id="3.20.20.140">
    <property type="entry name" value="Metal-dependent hydrolases"/>
    <property type="match status" value="2"/>
</dbReference>
<evidence type="ECO:0000313" key="2">
    <source>
        <dbReference type="Ensembl" id="ENSSGRP00000005389.1"/>
    </source>
</evidence>
<dbReference type="GO" id="GO:0006145">
    <property type="term" value="P:purine nucleobase catabolic process"/>
    <property type="evidence" value="ECO:0007669"/>
    <property type="project" value="TreeGrafter"/>
</dbReference>
<dbReference type="Pfam" id="PF01979">
    <property type="entry name" value="Amidohydro_1"/>
    <property type="match status" value="1"/>
</dbReference>
<dbReference type="SUPFAM" id="SSF51338">
    <property type="entry name" value="Composite domain of metallo-dependent hydrolases"/>
    <property type="match status" value="1"/>
</dbReference>
<dbReference type="PANTHER" id="PTHR43668">
    <property type="entry name" value="ALLANTOINASE"/>
    <property type="match status" value="1"/>
</dbReference>
<sequence>MDPGSTVSAVRSQRVLCGEEIRPAVIIIKEGKIHSILPDTEASAHTAGKVMDVGNSLIMPGIVDCHVHVNEPGRTFWEGYWTATQAAAAGGGTTIVDMPLNSIPPTKTLRNFHEKLRAATGQCFVDTAFWGGVIPGNKVLYIQHKLQNTFQLQPFHAEREVQHAAAEKGDPHEYSTFLSSRPNIMEIEAIRTVTQICLQYQVRCHIVHLSSAQPLELIRAARKAGAPLTVETTHHYLNLCPENIPARAT</sequence>
<name>A0A672K3G0_SINGR</name>
<accession>A0A672K3G0</accession>
<dbReference type="InterPro" id="IPR011059">
    <property type="entry name" value="Metal-dep_hydrolase_composite"/>
</dbReference>
<dbReference type="AlphaFoldDB" id="A0A672K3G0"/>
<dbReference type="Proteomes" id="UP000472262">
    <property type="component" value="Unassembled WGS sequence"/>
</dbReference>